<accession>A0ABP8VZV9</accession>
<organism evidence="2 3">
    <name type="scientific">Frondihabitans cladoniiphilus</name>
    <dbReference type="NCBI Taxonomy" id="715785"/>
    <lineage>
        <taxon>Bacteria</taxon>
        <taxon>Bacillati</taxon>
        <taxon>Actinomycetota</taxon>
        <taxon>Actinomycetes</taxon>
        <taxon>Micrococcales</taxon>
        <taxon>Microbacteriaceae</taxon>
        <taxon>Frondihabitans</taxon>
    </lineage>
</organism>
<dbReference type="Gene3D" id="1.10.101.10">
    <property type="entry name" value="PGBD-like superfamily/PGBD"/>
    <property type="match status" value="1"/>
</dbReference>
<evidence type="ECO:0000256" key="1">
    <source>
        <dbReference type="SAM" id="MobiDB-lite"/>
    </source>
</evidence>
<dbReference type="Proteomes" id="UP001501295">
    <property type="component" value="Unassembled WGS sequence"/>
</dbReference>
<evidence type="ECO:0000313" key="2">
    <source>
        <dbReference type="EMBL" id="GAA4675178.1"/>
    </source>
</evidence>
<feature type="region of interest" description="Disordered" evidence="1">
    <location>
        <begin position="1"/>
        <end position="20"/>
    </location>
</feature>
<comment type="caution">
    <text evidence="2">The sequence shown here is derived from an EMBL/GenBank/DDBJ whole genome shotgun (WGS) entry which is preliminary data.</text>
</comment>
<dbReference type="InterPro" id="IPR036366">
    <property type="entry name" value="PGBDSf"/>
</dbReference>
<proteinExistence type="predicted"/>
<sequence>MRKAVESSLVPVSQRTDDDEREVQIDFETGGPRPVAATRAGVLTELACSTGGVLRSGRALASIDGVPITALATAQPLWRDIAFGDRGKDVRALQSELANLGQMVRADGIAGRSTLDAAARILRAAGFQPDRPMVVSRDSFAWIPAREIVIRSCEASIGAEVDSGTPLLTLPVELKGARLSELPTAAAAGQRVLDIGTATVPISPDGVVQNGEDLVSIAATTEFSTALSDAGSDPRASARWRLAEPVEVSVIPPTALVGVEDGLACVFSDSTLSTAVAVRVVGSDLGQTFVDVLDDVRLEKVVASPRVRTCP</sequence>
<evidence type="ECO:0008006" key="4">
    <source>
        <dbReference type="Google" id="ProtNLM"/>
    </source>
</evidence>
<gene>
    <name evidence="2" type="ORF">GCM10025780_19620</name>
</gene>
<keyword evidence="3" id="KW-1185">Reference proteome</keyword>
<name>A0ABP8VZV9_9MICO</name>
<protein>
    <recommendedName>
        <fullName evidence="4">Peptidoglycan binding-like domain-containing protein</fullName>
    </recommendedName>
</protein>
<reference evidence="3" key="1">
    <citation type="journal article" date="2019" name="Int. J. Syst. Evol. Microbiol.">
        <title>The Global Catalogue of Microorganisms (GCM) 10K type strain sequencing project: providing services to taxonomists for standard genome sequencing and annotation.</title>
        <authorList>
            <consortium name="The Broad Institute Genomics Platform"/>
            <consortium name="The Broad Institute Genome Sequencing Center for Infectious Disease"/>
            <person name="Wu L."/>
            <person name="Ma J."/>
        </authorList>
    </citation>
    <scope>NUCLEOTIDE SEQUENCE [LARGE SCALE GENOMIC DNA]</scope>
    <source>
        <strain evidence="3">JCM 18956</strain>
    </source>
</reference>
<dbReference type="RefSeq" id="WP_345375671.1">
    <property type="nucleotide sequence ID" value="NZ_BAABLM010000003.1"/>
</dbReference>
<dbReference type="EMBL" id="BAABLM010000003">
    <property type="protein sequence ID" value="GAA4675178.1"/>
    <property type="molecule type" value="Genomic_DNA"/>
</dbReference>
<evidence type="ECO:0000313" key="3">
    <source>
        <dbReference type="Proteomes" id="UP001501295"/>
    </source>
</evidence>